<evidence type="ECO:0000313" key="8">
    <source>
        <dbReference type="EMBL" id="MDT7519786.1"/>
    </source>
</evidence>
<reference evidence="8 9" key="1">
    <citation type="submission" date="2023-08" db="EMBL/GenBank/DDBJ databases">
        <title>Rhodoferax potami sp. nov. and Rhodoferax mekongensis sp. nov., isolated from the Mekong River in Thailand.</title>
        <authorList>
            <person name="Kitikhun S."/>
            <person name="Charoenyingcharoen P."/>
            <person name="Siriarchawattana P."/>
            <person name="Likhitrattanapisal S."/>
            <person name="Nilsakha T."/>
            <person name="Chanpet A."/>
            <person name="Rattanawaree P."/>
            <person name="Ingsriswang S."/>
        </authorList>
    </citation>
    <scope>NUCLEOTIDE SEQUENCE [LARGE SCALE GENOMIC DNA]</scope>
    <source>
        <strain evidence="8 9">TBRC 17660</strain>
    </source>
</reference>
<accession>A0ABU3KQN5</accession>
<evidence type="ECO:0000256" key="5">
    <source>
        <dbReference type="ARBA" id="ARBA00023136"/>
    </source>
</evidence>
<protein>
    <submittedName>
        <fullName evidence="8">FtsX-like permease family protein</fullName>
    </submittedName>
</protein>
<dbReference type="RefSeq" id="WP_313875445.1">
    <property type="nucleotide sequence ID" value="NZ_JAVBIK010000001.1"/>
</dbReference>
<feature type="domain" description="ABC3 transporter permease C-terminal" evidence="7">
    <location>
        <begin position="268"/>
        <end position="383"/>
    </location>
</feature>
<feature type="transmembrane region" description="Helical" evidence="6">
    <location>
        <begin position="476"/>
        <end position="498"/>
    </location>
</feature>
<keyword evidence="3 6" id="KW-0812">Transmembrane</keyword>
<dbReference type="InterPro" id="IPR038766">
    <property type="entry name" value="Membrane_comp_ABC_pdt"/>
</dbReference>
<feature type="transmembrane region" description="Helical" evidence="6">
    <location>
        <begin position="25"/>
        <end position="43"/>
    </location>
</feature>
<evidence type="ECO:0000256" key="1">
    <source>
        <dbReference type="ARBA" id="ARBA00004651"/>
    </source>
</evidence>
<keyword evidence="2" id="KW-1003">Cell membrane</keyword>
<keyword evidence="5 6" id="KW-0472">Membrane</keyword>
<feature type="transmembrane region" description="Helical" evidence="6">
    <location>
        <begin position="309"/>
        <end position="330"/>
    </location>
</feature>
<feature type="transmembrane region" description="Helical" evidence="6">
    <location>
        <begin position="764"/>
        <end position="787"/>
    </location>
</feature>
<sequence>MKLSFFALGWRTLWRDVRSGELRLLILAVTLAVAALTAVGFFADRLQGGLQRDARQLLGGDAVISSDNKPPAAFEERARALGLQVVHTLGFPTMARASDAQGGAAKLVALKTVEAGYPLRGTLRISPSPDTPDTPTKDIPAPGQAWVDAALLDAIGIQVGDPILLGDVQLKVGAILVIEPDRGGGFMNFAPRVMLNEADIAATGLIQPASRLSYRMAVAGPEAAVKTYVEWADAQVKSSVRGVRVESLESGRPEMSQTLDRANKFLSLVALLAALLSAVAVALAARAFAANHLDDCAMLRVLGLSQRTIASAYAFEFALVGLFASLLGVAVGFGVHYLFVALLAGLVSATLPAASIWPALLGIGMGLTLLMAFGLPPVLQLAQVPALRVIRRDVGNLRPASLGVLAIGVAGFAALLLTVSSDLTLGLIAVGGFAGAVLVFAGLGWLAVKLLRKAVNESTAPRWLVLATRQISARPMYTVVQVSALSVGLLALVLLVLLRTDLIASWRKTTPPDAPNRFVINVMPEQSDAFQKALVDKGVAKFDWFPMIRGRLVAVNDKVVSPDDYTEDRAKRLVDREFNISHSAKNPQHNLIVGGKWTEEEAGAISVEEGIAKTLNLKLGDTLRFDVGGVQTEAKITSLRKVDWGSMRANFFVMFPVSTLNDVPSTYMGAFKAPETKGFDNSLVREFPNITNVDMSSTINQVQRVLDQVIRAVEFLFGFTLAAGLVVLFAAVTATREDRAREFAIMRAVGAGSSLLRQVQRTELAGVGLLAGFLASVVAAAVGWALARFVFEFDWTVQLWVPLVGALAGAVLALAAGWWGLRDVLRRPVVETLRRAAS</sequence>
<feature type="transmembrane region" description="Helical" evidence="6">
    <location>
        <begin position="337"/>
        <end position="354"/>
    </location>
</feature>
<evidence type="ECO:0000313" key="9">
    <source>
        <dbReference type="Proteomes" id="UP001321700"/>
    </source>
</evidence>
<feature type="transmembrane region" description="Helical" evidence="6">
    <location>
        <begin position="400"/>
        <end position="419"/>
    </location>
</feature>
<proteinExistence type="predicted"/>
<evidence type="ECO:0000256" key="2">
    <source>
        <dbReference type="ARBA" id="ARBA00022475"/>
    </source>
</evidence>
<evidence type="ECO:0000256" key="6">
    <source>
        <dbReference type="SAM" id="Phobius"/>
    </source>
</evidence>
<dbReference type="PANTHER" id="PTHR30287">
    <property type="entry name" value="MEMBRANE COMPONENT OF PREDICTED ABC SUPERFAMILY METABOLITE UPTAKE TRANSPORTER"/>
    <property type="match status" value="1"/>
</dbReference>
<feature type="transmembrane region" description="Helical" evidence="6">
    <location>
        <begin position="265"/>
        <end position="289"/>
    </location>
</feature>
<organism evidence="8 9">
    <name type="scientific">Rhodoferax potami</name>
    <dbReference type="NCBI Taxonomy" id="3068338"/>
    <lineage>
        <taxon>Bacteria</taxon>
        <taxon>Pseudomonadati</taxon>
        <taxon>Pseudomonadota</taxon>
        <taxon>Betaproteobacteria</taxon>
        <taxon>Burkholderiales</taxon>
        <taxon>Comamonadaceae</taxon>
        <taxon>Rhodoferax</taxon>
    </lineage>
</organism>
<evidence type="ECO:0000259" key="7">
    <source>
        <dbReference type="Pfam" id="PF02687"/>
    </source>
</evidence>
<feature type="transmembrane region" description="Helical" evidence="6">
    <location>
        <begin position="360"/>
        <end position="379"/>
    </location>
</feature>
<evidence type="ECO:0000256" key="3">
    <source>
        <dbReference type="ARBA" id="ARBA00022692"/>
    </source>
</evidence>
<name>A0ABU3KQN5_9BURK</name>
<dbReference type="PANTHER" id="PTHR30287:SF1">
    <property type="entry name" value="INNER MEMBRANE PROTEIN"/>
    <property type="match status" value="1"/>
</dbReference>
<dbReference type="EMBL" id="JAVBIK010000001">
    <property type="protein sequence ID" value="MDT7519786.1"/>
    <property type="molecule type" value="Genomic_DNA"/>
</dbReference>
<dbReference type="Proteomes" id="UP001321700">
    <property type="component" value="Unassembled WGS sequence"/>
</dbReference>
<comment type="caution">
    <text evidence="8">The sequence shown here is derived from an EMBL/GenBank/DDBJ whole genome shotgun (WGS) entry which is preliminary data.</text>
</comment>
<feature type="transmembrane region" description="Helical" evidence="6">
    <location>
        <begin position="715"/>
        <end position="734"/>
    </location>
</feature>
<comment type="subcellular location">
    <subcellularLocation>
        <location evidence="1">Cell membrane</location>
        <topology evidence="1">Multi-pass membrane protein</topology>
    </subcellularLocation>
</comment>
<dbReference type="InterPro" id="IPR003838">
    <property type="entry name" value="ABC3_permease_C"/>
</dbReference>
<feature type="domain" description="ABC3 transporter permease C-terminal" evidence="7">
    <location>
        <begin position="715"/>
        <end position="827"/>
    </location>
</feature>
<gene>
    <name evidence="8" type="ORF">RAE19_13885</name>
</gene>
<keyword evidence="4 6" id="KW-1133">Transmembrane helix</keyword>
<evidence type="ECO:0000256" key="4">
    <source>
        <dbReference type="ARBA" id="ARBA00022989"/>
    </source>
</evidence>
<feature type="transmembrane region" description="Helical" evidence="6">
    <location>
        <begin position="799"/>
        <end position="821"/>
    </location>
</feature>
<dbReference type="Pfam" id="PF02687">
    <property type="entry name" value="FtsX"/>
    <property type="match status" value="2"/>
</dbReference>
<keyword evidence="9" id="KW-1185">Reference proteome</keyword>
<feature type="transmembrane region" description="Helical" evidence="6">
    <location>
        <begin position="425"/>
        <end position="448"/>
    </location>
</feature>